<dbReference type="Proteomes" id="UP000445000">
    <property type="component" value="Unassembled WGS sequence"/>
</dbReference>
<keyword evidence="2" id="KW-1185">Reference proteome</keyword>
<dbReference type="EMBL" id="BLJN01000005">
    <property type="protein sequence ID" value="GFE82987.1"/>
    <property type="molecule type" value="Genomic_DNA"/>
</dbReference>
<reference evidence="2" key="1">
    <citation type="submission" date="2020-01" db="EMBL/GenBank/DDBJ databases">
        <title>'Steroidobacter agaridevorans' sp. nov., agar-degrading bacteria isolated from rhizosphere soils.</title>
        <authorList>
            <person name="Ikenaga M."/>
            <person name="Kataoka M."/>
            <person name="Murouchi A."/>
            <person name="Katsuragi S."/>
            <person name="Sakai M."/>
        </authorList>
    </citation>
    <scope>NUCLEOTIDE SEQUENCE [LARGE SCALE GENOMIC DNA]</scope>
    <source>
        <strain evidence="2">YU21-B</strain>
    </source>
</reference>
<protein>
    <submittedName>
        <fullName evidence="1">Uncharacterized protein</fullName>
    </submittedName>
</protein>
<organism evidence="1 2">
    <name type="scientific">Steroidobacter agaridevorans</name>
    <dbReference type="NCBI Taxonomy" id="2695856"/>
    <lineage>
        <taxon>Bacteria</taxon>
        <taxon>Pseudomonadati</taxon>
        <taxon>Pseudomonadota</taxon>
        <taxon>Gammaproteobacteria</taxon>
        <taxon>Steroidobacterales</taxon>
        <taxon>Steroidobacteraceae</taxon>
        <taxon>Steroidobacter</taxon>
    </lineage>
</organism>
<gene>
    <name evidence="1" type="ORF">GCM10011487_49870</name>
</gene>
<proteinExistence type="predicted"/>
<evidence type="ECO:0000313" key="2">
    <source>
        <dbReference type="Proteomes" id="UP000445000"/>
    </source>
</evidence>
<evidence type="ECO:0000313" key="1">
    <source>
        <dbReference type="EMBL" id="GFE82987.1"/>
    </source>
</evidence>
<sequence length="75" mass="8383">MIRTGRPNRIAGQFQLIADRQKVRRLQLAVDQLASVQEGEGVQDGRQQLLHFLGAQGPAAQDLGERLIAIFHHDK</sequence>
<name>A0A829YI54_9GAMM</name>
<comment type="caution">
    <text evidence="1">The sequence shown here is derived from an EMBL/GenBank/DDBJ whole genome shotgun (WGS) entry which is preliminary data.</text>
</comment>
<dbReference type="AlphaFoldDB" id="A0A829YI54"/>
<accession>A0A829YI54</accession>